<feature type="domain" description="Exonuclease" evidence="7">
    <location>
        <begin position="441"/>
        <end position="594"/>
    </location>
</feature>
<dbReference type="CDD" id="cd06145">
    <property type="entry name" value="REX1_like"/>
    <property type="match status" value="1"/>
</dbReference>
<keyword evidence="5 8" id="KW-0269">Exonuclease</keyword>
<evidence type="ECO:0000256" key="3">
    <source>
        <dbReference type="ARBA" id="ARBA00022722"/>
    </source>
</evidence>
<comment type="similarity">
    <text evidence="2">Belongs to the REXO1/REXO3 family.</text>
</comment>
<sequence>MNQSPKCPHGKNPQCKEPKCANNRRLAQIMRNLAALADPVGCTQVVDVEDPPIELEATIPSTQRSKIFTAEQEARVRDLLNGNLEKEVHVETQHPSKKQRTLEGAHGKFTDEEKELLHKETIKEAPILKNDSNVCNSKIVMSCNDNGNDNCLIPTNSLQSVQTGTHPVASTRVLSVPVIPVDASTKLIRPVRSKSVLAPITQEAKTAAERFAALGPRVKANPAVSPFAPEALAPVQVKICPISESTRNQMLRLFHNEYLRIYTNHPDRDNQARKDAIINEEKLLKSENLKYTYKPQSRSSLLALKKRAIMETFANESAAPAVVEAEKYVHPVPELEKWGFPIDLPEPEVNAPKDEVGERRECDRCSQRYTVTDNPVENECCFHWGRLTTTTGGRQYTCCALPAAESTGCCQGVHVFKISSHSRLASQIPFIKSPTDEGGLPAIALDCEMVYTTSGMELSRVTIVDWDGEKLVDIFVRPENTILDYNTRFSGITSLKDVPAVSFSEARGQLFKFTDSRTIFIGHGLENDLLSLRLVHHRIIDTSILYPSPRGRPYRLKLRDLAAQHLNKKIQDAGAKGHDSFEDAKSALELVWKRITG</sequence>
<evidence type="ECO:0000256" key="6">
    <source>
        <dbReference type="ARBA" id="ARBA00023242"/>
    </source>
</evidence>
<dbReference type="InterPro" id="IPR012337">
    <property type="entry name" value="RNaseH-like_sf"/>
</dbReference>
<accession>A0A1U7LVT8</accession>
<keyword evidence="6" id="KW-0539">Nucleus</keyword>
<dbReference type="FunFam" id="3.30.420.10:FF:000031">
    <property type="entry name" value="RNA exonuclease 1"/>
    <property type="match status" value="1"/>
</dbReference>
<proteinExistence type="inferred from homology"/>
<reference evidence="8 9" key="1">
    <citation type="submission" date="2016-04" db="EMBL/GenBank/DDBJ databases">
        <title>Evolutionary innovation and constraint leading to complex multicellularity in the Ascomycota.</title>
        <authorList>
            <person name="Cisse O."/>
            <person name="Nguyen A."/>
            <person name="Hewitt D.A."/>
            <person name="Jedd G."/>
            <person name="Stajich J.E."/>
        </authorList>
    </citation>
    <scope>NUCLEOTIDE SEQUENCE [LARGE SCALE GENOMIC DNA]</scope>
    <source>
        <strain evidence="8 9">DAH-3</strain>
    </source>
</reference>
<comment type="subcellular location">
    <subcellularLocation>
        <location evidence="1">Nucleus</location>
    </subcellularLocation>
</comment>
<evidence type="ECO:0000256" key="2">
    <source>
        <dbReference type="ARBA" id="ARBA00006357"/>
    </source>
</evidence>
<dbReference type="Proteomes" id="UP000186594">
    <property type="component" value="Unassembled WGS sequence"/>
</dbReference>
<evidence type="ECO:0000259" key="7">
    <source>
        <dbReference type="SMART" id="SM00479"/>
    </source>
</evidence>
<dbReference type="AlphaFoldDB" id="A0A1U7LVT8"/>
<dbReference type="Gene3D" id="3.30.420.10">
    <property type="entry name" value="Ribonuclease H-like superfamily/Ribonuclease H"/>
    <property type="match status" value="1"/>
</dbReference>
<dbReference type="OrthoDB" id="3996471at2759"/>
<dbReference type="STRING" id="1198029.A0A1U7LVT8"/>
<comment type="caution">
    <text evidence="8">The sequence shown here is derived from an EMBL/GenBank/DDBJ whole genome shotgun (WGS) entry which is preliminary data.</text>
</comment>
<dbReference type="SUPFAM" id="SSF53098">
    <property type="entry name" value="Ribonuclease H-like"/>
    <property type="match status" value="1"/>
</dbReference>
<protein>
    <submittedName>
        <fullName evidence="8">RNA exonuclease 3</fullName>
    </submittedName>
</protein>
<keyword evidence="9" id="KW-1185">Reference proteome</keyword>
<evidence type="ECO:0000313" key="9">
    <source>
        <dbReference type="Proteomes" id="UP000186594"/>
    </source>
</evidence>
<dbReference type="GO" id="GO:0003676">
    <property type="term" value="F:nucleic acid binding"/>
    <property type="evidence" value="ECO:0007669"/>
    <property type="project" value="InterPro"/>
</dbReference>
<keyword evidence="4" id="KW-0378">Hydrolase</keyword>
<dbReference type="OMA" id="CELCYTT"/>
<dbReference type="PANTHER" id="PTHR12801:SF115">
    <property type="entry name" value="FI18136P1-RELATED"/>
    <property type="match status" value="1"/>
</dbReference>
<dbReference type="GO" id="GO:0010629">
    <property type="term" value="P:negative regulation of gene expression"/>
    <property type="evidence" value="ECO:0007669"/>
    <property type="project" value="UniProtKB-ARBA"/>
</dbReference>
<dbReference type="GO" id="GO:0004527">
    <property type="term" value="F:exonuclease activity"/>
    <property type="evidence" value="ECO:0007669"/>
    <property type="project" value="UniProtKB-KW"/>
</dbReference>
<dbReference type="SMART" id="SM00479">
    <property type="entry name" value="EXOIII"/>
    <property type="match status" value="1"/>
</dbReference>
<gene>
    <name evidence="8" type="ORF">NEOLI_002458</name>
</gene>
<evidence type="ECO:0000256" key="5">
    <source>
        <dbReference type="ARBA" id="ARBA00022839"/>
    </source>
</evidence>
<dbReference type="InterPro" id="IPR034922">
    <property type="entry name" value="REX1-like_exo"/>
</dbReference>
<dbReference type="EMBL" id="LXFE01000156">
    <property type="protein sequence ID" value="OLL26662.1"/>
    <property type="molecule type" value="Genomic_DNA"/>
</dbReference>
<dbReference type="Pfam" id="PF00929">
    <property type="entry name" value="RNase_T"/>
    <property type="match status" value="1"/>
</dbReference>
<dbReference type="InterPro" id="IPR047021">
    <property type="entry name" value="REXO1/3/4-like"/>
</dbReference>
<organism evidence="8 9">
    <name type="scientific">Neolecta irregularis (strain DAH-3)</name>
    <dbReference type="NCBI Taxonomy" id="1198029"/>
    <lineage>
        <taxon>Eukaryota</taxon>
        <taxon>Fungi</taxon>
        <taxon>Dikarya</taxon>
        <taxon>Ascomycota</taxon>
        <taxon>Taphrinomycotina</taxon>
        <taxon>Neolectales</taxon>
        <taxon>Neolectaceae</taxon>
        <taxon>Neolecta</taxon>
    </lineage>
</organism>
<evidence type="ECO:0000256" key="1">
    <source>
        <dbReference type="ARBA" id="ARBA00004123"/>
    </source>
</evidence>
<name>A0A1U7LVT8_NEOID</name>
<dbReference type="PANTHER" id="PTHR12801">
    <property type="entry name" value="RNA EXONUCLEASE REXO1 / RECO3 FAMILY MEMBER-RELATED"/>
    <property type="match status" value="1"/>
</dbReference>
<dbReference type="InterPro" id="IPR036397">
    <property type="entry name" value="RNaseH_sf"/>
</dbReference>
<dbReference type="GO" id="GO:0005634">
    <property type="term" value="C:nucleus"/>
    <property type="evidence" value="ECO:0007669"/>
    <property type="project" value="UniProtKB-SubCell"/>
</dbReference>
<evidence type="ECO:0000313" key="8">
    <source>
        <dbReference type="EMBL" id="OLL26662.1"/>
    </source>
</evidence>
<evidence type="ECO:0000256" key="4">
    <source>
        <dbReference type="ARBA" id="ARBA00022801"/>
    </source>
</evidence>
<keyword evidence="3" id="KW-0540">Nuclease</keyword>
<dbReference type="InterPro" id="IPR013520">
    <property type="entry name" value="Ribonucl_H"/>
</dbReference>